<dbReference type="RefSeq" id="WP_138246124.1">
    <property type="nucleotide sequence ID" value="NZ_CP040330.1"/>
</dbReference>
<organism evidence="2 3">
    <name type="scientific">Natrinema versiforme</name>
    <dbReference type="NCBI Taxonomy" id="88724"/>
    <lineage>
        <taxon>Archaea</taxon>
        <taxon>Methanobacteriati</taxon>
        <taxon>Methanobacteriota</taxon>
        <taxon>Stenosarchaea group</taxon>
        <taxon>Halobacteria</taxon>
        <taxon>Halobacteriales</taxon>
        <taxon>Natrialbaceae</taxon>
        <taxon>Natrinema</taxon>
    </lineage>
</organism>
<reference evidence="3" key="1">
    <citation type="submission" date="2019-05" db="EMBL/GenBank/DDBJ databases">
        <title>Genome sequence and methylation pattern of the halophilic Archaeon Natrinema versiforme BOL5-4.</title>
        <authorList>
            <person name="DasSarma P."/>
            <person name="Anton B.P."/>
            <person name="DasSarma S.L."/>
            <person name="Martinez F.L."/>
            <person name="Guzman D."/>
            <person name="Roberts R.J."/>
            <person name="DasSarma S."/>
        </authorList>
    </citation>
    <scope>NUCLEOTIDE SEQUENCE [LARGE SCALE GENOMIC DNA]</scope>
    <source>
        <strain evidence="3">BOL5-4</strain>
    </source>
</reference>
<dbReference type="AlphaFoldDB" id="A0A4P8WNP1"/>
<dbReference type="KEGG" id="nvr:FEJ81_15425"/>
<dbReference type="Proteomes" id="UP000302218">
    <property type="component" value="Chromosome"/>
</dbReference>
<gene>
    <name evidence="2" type="ORF">FEJ81_15425</name>
</gene>
<protein>
    <recommendedName>
        <fullName evidence="4">ZIP family metal transporter</fullName>
    </recommendedName>
</protein>
<keyword evidence="1" id="KW-0812">Transmembrane</keyword>
<sequence>MRPALRYHASMAVTGSVLGLTGLSTLVSGNVTIPAAGLSIGGIGMVLSVIYERYVSDDPAVPDGRVIHLMTLGAFLALLGGVISLVT</sequence>
<keyword evidence="1" id="KW-1133">Transmembrane helix</keyword>
<proteinExistence type="predicted"/>
<evidence type="ECO:0000313" key="2">
    <source>
        <dbReference type="EMBL" id="QCS43671.1"/>
    </source>
</evidence>
<evidence type="ECO:0000313" key="3">
    <source>
        <dbReference type="Proteomes" id="UP000302218"/>
    </source>
</evidence>
<feature type="transmembrane region" description="Helical" evidence="1">
    <location>
        <begin position="7"/>
        <end position="27"/>
    </location>
</feature>
<dbReference type="OrthoDB" id="202582at2157"/>
<keyword evidence="1" id="KW-0472">Membrane</keyword>
<name>A0A4P8WNP1_9EURY</name>
<dbReference type="EMBL" id="CP040330">
    <property type="protein sequence ID" value="QCS43671.1"/>
    <property type="molecule type" value="Genomic_DNA"/>
</dbReference>
<feature type="transmembrane region" description="Helical" evidence="1">
    <location>
        <begin position="66"/>
        <end position="86"/>
    </location>
</feature>
<accession>A0A4P8WNP1</accession>
<feature type="transmembrane region" description="Helical" evidence="1">
    <location>
        <begin position="33"/>
        <end position="54"/>
    </location>
</feature>
<evidence type="ECO:0000256" key="1">
    <source>
        <dbReference type="SAM" id="Phobius"/>
    </source>
</evidence>
<evidence type="ECO:0008006" key="4">
    <source>
        <dbReference type="Google" id="ProtNLM"/>
    </source>
</evidence>
<dbReference type="GeneID" id="40266692"/>